<keyword evidence="2" id="KW-1185">Reference proteome</keyword>
<reference evidence="1 2" key="1">
    <citation type="journal article" date="2013" name="Genome Announc.">
        <title>Draft Genome Sequence of a Hexachlorocyclohexane-Degrading Bacterium, Sphingobium baderi Strain LL03T.</title>
        <authorList>
            <person name="Kaur J."/>
            <person name="Verma H."/>
            <person name="Tripathi C."/>
            <person name="Khurana J.P."/>
            <person name="Lal R."/>
        </authorList>
    </citation>
    <scope>NUCLEOTIDE SEQUENCE [LARGE SCALE GENOMIC DNA]</scope>
    <source>
        <strain evidence="1 2">LL03</strain>
    </source>
</reference>
<organism evidence="1 2">
    <name type="scientific">Sphingobium baderi LL03</name>
    <dbReference type="NCBI Taxonomy" id="1114964"/>
    <lineage>
        <taxon>Bacteria</taxon>
        <taxon>Pseudomonadati</taxon>
        <taxon>Pseudomonadota</taxon>
        <taxon>Alphaproteobacteria</taxon>
        <taxon>Sphingomonadales</taxon>
        <taxon>Sphingomonadaceae</taxon>
        <taxon>Sphingobium</taxon>
    </lineage>
</organism>
<dbReference type="PATRIC" id="fig|1114964.3.peg.4440"/>
<proteinExistence type="predicted"/>
<sequence>MTAPYARRGRTYASERYPWTYRSWADETPTGGMIFGGETNPHFPREMRMIARRRLL</sequence>
<dbReference type="AlphaFoldDB" id="T0GA51"/>
<dbReference type="Proteomes" id="UP000015524">
    <property type="component" value="Unassembled WGS sequence"/>
</dbReference>
<evidence type="ECO:0000313" key="1">
    <source>
        <dbReference type="EMBL" id="EQA96882.1"/>
    </source>
</evidence>
<dbReference type="EMBL" id="ATIB01000088">
    <property type="protein sequence ID" value="EQA96882.1"/>
    <property type="molecule type" value="Genomic_DNA"/>
</dbReference>
<accession>T0GA51</accession>
<name>T0GA51_9SPHN</name>
<comment type="caution">
    <text evidence="1">The sequence shown here is derived from an EMBL/GenBank/DDBJ whole genome shotgun (WGS) entry which is preliminary data.</text>
</comment>
<gene>
    <name evidence="1" type="ORF">L485_22645</name>
</gene>
<protein>
    <submittedName>
        <fullName evidence="1">Uncharacterized protein</fullName>
    </submittedName>
</protein>
<evidence type="ECO:0000313" key="2">
    <source>
        <dbReference type="Proteomes" id="UP000015524"/>
    </source>
</evidence>
<dbReference type="RefSeq" id="WP_021247052.1">
    <property type="nucleotide sequence ID" value="NZ_ATIB01000088.1"/>
</dbReference>